<sequence length="179" mass="20090">MLVNGKKMAVSGLLMALSVVMIILSGVLDFNTLFFLAAAAFCVGIIVREYELKTGIVFFAGTLLLGFLLAPQKLYCITFAMMGAYVLFVEGLYRFLGRHQNIKNPKLVFGAGKFVIFNLMYLPALFLFPKLLFAGEISGKVMLFFLLGGQIALFLFDKAYEYFLIRMWGNWRGKLFGRG</sequence>
<evidence type="ECO:0000256" key="1">
    <source>
        <dbReference type="SAM" id="Phobius"/>
    </source>
</evidence>
<keyword evidence="1" id="KW-1133">Transmembrane helix</keyword>
<keyword evidence="3" id="KW-1185">Reference proteome</keyword>
<keyword evidence="1" id="KW-0812">Transmembrane</keyword>
<gene>
    <name evidence="2" type="ORF">A4V09_10670</name>
</gene>
<keyword evidence="1" id="KW-0472">Membrane</keyword>
<dbReference type="Proteomes" id="UP000092574">
    <property type="component" value="Chromosome"/>
</dbReference>
<dbReference type="STRING" id="1796616.A4V09_10670"/>
<evidence type="ECO:0000313" key="2">
    <source>
        <dbReference type="EMBL" id="ANU76191.1"/>
    </source>
</evidence>
<reference evidence="2" key="1">
    <citation type="submission" date="2017-04" db="EMBL/GenBank/DDBJ databases">
        <title>Complete Genome Sequences of Twelve Strains of a Stable Defined Moderately Diverse Mouse Microbiota 2 (sDMDMm2).</title>
        <authorList>
            <person name="Uchimura Y."/>
            <person name="Wyss M."/>
            <person name="Brugiroux S."/>
            <person name="Limenitakis J.P."/>
            <person name="Stecher B."/>
            <person name="McCoy K.D."/>
            <person name="Macpherson A.J."/>
        </authorList>
    </citation>
    <scope>NUCLEOTIDE SEQUENCE</scope>
    <source>
        <strain evidence="2">YL58</strain>
    </source>
</reference>
<protein>
    <submittedName>
        <fullName evidence="2">Uncharacterized protein</fullName>
    </submittedName>
</protein>
<feature type="transmembrane region" description="Helical" evidence="1">
    <location>
        <begin position="108"/>
        <end position="129"/>
    </location>
</feature>
<dbReference type="EMBL" id="CP015405">
    <property type="protein sequence ID" value="ANU76191.1"/>
    <property type="molecule type" value="Genomic_DNA"/>
</dbReference>
<dbReference type="AlphaFoldDB" id="A0A1C7I997"/>
<dbReference type="OrthoDB" id="1908149at2"/>
<feature type="transmembrane region" description="Helical" evidence="1">
    <location>
        <begin position="141"/>
        <end position="160"/>
    </location>
</feature>
<feature type="transmembrane region" description="Helical" evidence="1">
    <location>
        <begin position="30"/>
        <end position="47"/>
    </location>
</feature>
<name>A0A1C7I997_9FIRM</name>
<feature type="transmembrane region" description="Helical" evidence="1">
    <location>
        <begin position="54"/>
        <end position="71"/>
    </location>
</feature>
<dbReference type="KEGG" id="byl:A4V09_10670"/>
<evidence type="ECO:0000313" key="3">
    <source>
        <dbReference type="Proteomes" id="UP000092574"/>
    </source>
</evidence>
<feature type="transmembrane region" description="Helical" evidence="1">
    <location>
        <begin position="77"/>
        <end position="96"/>
    </location>
</feature>
<proteinExistence type="predicted"/>
<dbReference type="RefSeq" id="WP_065542366.1">
    <property type="nucleotide sequence ID" value="NZ_CP015405.2"/>
</dbReference>
<accession>A0A1C7I997</accession>
<organism evidence="2 3">
    <name type="scientific">Blautia pseudococcoides</name>
    <dbReference type="NCBI Taxonomy" id="1796616"/>
    <lineage>
        <taxon>Bacteria</taxon>
        <taxon>Bacillati</taxon>
        <taxon>Bacillota</taxon>
        <taxon>Clostridia</taxon>
        <taxon>Lachnospirales</taxon>
        <taxon>Lachnospiraceae</taxon>
        <taxon>Blautia</taxon>
    </lineage>
</organism>